<evidence type="ECO:0000259" key="2">
    <source>
        <dbReference type="Pfam" id="PF13490"/>
    </source>
</evidence>
<keyword evidence="1" id="KW-0472">Membrane</keyword>
<keyword evidence="4" id="KW-1185">Reference proteome</keyword>
<reference evidence="4" key="1">
    <citation type="journal article" date="2019" name="Int. J. Syst. Evol. Microbiol.">
        <title>The Global Catalogue of Microorganisms (GCM) 10K type strain sequencing project: providing services to taxonomists for standard genome sequencing and annotation.</title>
        <authorList>
            <consortium name="The Broad Institute Genomics Platform"/>
            <consortium name="The Broad Institute Genome Sequencing Center for Infectious Disease"/>
            <person name="Wu L."/>
            <person name="Ma J."/>
        </authorList>
    </citation>
    <scope>NUCLEOTIDE SEQUENCE [LARGE SCALE GENOMIC DNA]</scope>
    <source>
        <strain evidence="4">JCM 3369</strain>
    </source>
</reference>
<accession>A0ABV9D6D9</accession>
<dbReference type="InterPro" id="IPR027383">
    <property type="entry name" value="Znf_put"/>
</dbReference>
<dbReference type="Pfam" id="PF13490">
    <property type="entry name" value="zf-HC2"/>
    <property type="match status" value="1"/>
</dbReference>
<keyword evidence="1" id="KW-0812">Transmembrane</keyword>
<organism evidence="3 4">
    <name type="scientific">Georgenia faecalis</name>
    <dbReference type="NCBI Taxonomy" id="2483799"/>
    <lineage>
        <taxon>Bacteria</taxon>
        <taxon>Bacillati</taxon>
        <taxon>Actinomycetota</taxon>
        <taxon>Actinomycetes</taxon>
        <taxon>Micrococcales</taxon>
        <taxon>Bogoriellaceae</taxon>
        <taxon>Georgenia</taxon>
    </lineage>
</organism>
<comment type="caution">
    <text evidence="3">The sequence shown here is derived from an EMBL/GenBank/DDBJ whole genome shotgun (WGS) entry which is preliminary data.</text>
</comment>
<dbReference type="Proteomes" id="UP001595955">
    <property type="component" value="Unassembled WGS sequence"/>
</dbReference>
<evidence type="ECO:0000313" key="4">
    <source>
        <dbReference type="Proteomes" id="UP001595955"/>
    </source>
</evidence>
<sequence>MNHLGTRISALADGQLPAEEAEQALAHVASCTWCAHLLREERAARRVVAQAGDVAPSDALTARLLALAHSETASSVRPTRRLRRAALASGGVVAVVGLAVGGLAVLGSTDRRADPSAMLTVAAGDGQIPDGLAVEDGVEPSSDDVLAWMRAQGWATPESLPPGVRVVDVEVHESEDGEILEVELAGAATRVRLIEQRGRLVDAPARAVQVLGPREQAAGHVAVQSEGTVTMVVAGRDHEAARDRVLRALPDGDDGLSFPDRVGRGWEVVTAWLTP</sequence>
<dbReference type="EMBL" id="JBHSGF010000002">
    <property type="protein sequence ID" value="MFC4554264.1"/>
    <property type="molecule type" value="Genomic_DNA"/>
</dbReference>
<proteinExistence type="predicted"/>
<dbReference type="RefSeq" id="WP_122824793.1">
    <property type="nucleotide sequence ID" value="NZ_CP033325.1"/>
</dbReference>
<protein>
    <submittedName>
        <fullName evidence="3">Zf-HC2 domain-containing protein</fullName>
    </submittedName>
</protein>
<keyword evidence="1" id="KW-1133">Transmembrane helix</keyword>
<feature type="transmembrane region" description="Helical" evidence="1">
    <location>
        <begin position="85"/>
        <end position="106"/>
    </location>
</feature>
<feature type="domain" description="Putative zinc-finger" evidence="2">
    <location>
        <begin position="7"/>
        <end position="35"/>
    </location>
</feature>
<name>A0ABV9D6D9_9MICO</name>
<evidence type="ECO:0000256" key="1">
    <source>
        <dbReference type="SAM" id="Phobius"/>
    </source>
</evidence>
<gene>
    <name evidence="3" type="ORF">ACFO3F_03300</name>
</gene>
<evidence type="ECO:0000313" key="3">
    <source>
        <dbReference type="EMBL" id="MFC4554264.1"/>
    </source>
</evidence>